<protein>
    <recommendedName>
        <fullName evidence="2">Transcription factor TFIIIC triple barrel domain-containing protein</fullName>
    </recommendedName>
</protein>
<feature type="compositionally biased region" description="Polar residues" evidence="1">
    <location>
        <begin position="331"/>
        <end position="341"/>
    </location>
</feature>
<feature type="domain" description="Transcription factor TFIIIC triple barrel" evidence="2">
    <location>
        <begin position="34"/>
        <end position="194"/>
    </location>
</feature>
<dbReference type="Proteomes" id="UP000030651">
    <property type="component" value="Unassembled WGS sequence"/>
</dbReference>
<dbReference type="OrthoDB" id="1877767at2759"/>
<dbReference type="InParanoid" id="W3WL67"/>
<dbReference type="AlphaFoldDB" id="W3WL67"/>
<feature type="region of interest" description="Disordered" evidence="1">
    <location>
        <begin position="265"/>
        <end position="374"/>
    </location>
</feature>
<feature type="compositionally biased region" description="Basic residues" evidence="1">
    <location>
        <begin position="296"/>
        <end position="306"/>
    </location>
</feature>
<feature type="compositionally biased region" description="Basic and acidic residues" evidence="1">
    <location>
        <begin position="265"/>
        <end position="284"/>
    </location>
</feature>
<reference evidence="4" key="1">
    <citation type="journal article" date="2015" name="BMC Genomics">
        <title>Genomic and transcriptomic analysis of the endophytic fungus Pestalotiopsis fici reveals its lifestyle and high potential for synthesis of natural products.</title>
        <authorList>
            <person name="Wang X."/>
            <person name="Zhang X."/>
            <person name="Liu L."/>
            <person name="Xiang M."/>
            <person name="Wang W."/>
            <person name="Sun X."/>
            <person name="Che Y."/>
            <person name="Guo L."/>
            <person name="Liu G."/>
            <person name="Guo L."/>
            <person name="Wang C."/>
            <person name="Yin W.B."/>
            <person name="Stadler M."/>
            <person name="Zhang X."/>
            <person name="Liu X."/>
        </authorList>
    </citation>
    <scope>NUCLEOTIDE SEQUENCE [LARGE SCALE GENOMIC DNA]</scope>
    <source>
        <strain evidence="4">W106-1 / CGMCC3.15140</strain>
    </source>
</reference>
<sequence>MASTQAPTASGSRVAPISQDHESDSEYEYEYSTTETETYYVTLDLSKADFVARQPSSLPSGRGNYKERAFTDIYAKDRDEIVDTCKQKPKKVHPEQAVTAGEHALEQGKAQQKQDPADQTIDLNEFQILELHSETPLIAYRGRVYEGHWARNIGTELLFAKRDESNPLPAIRQLGKGVDLLAASSARIMLTEKNVRPRDGKVQRTLKDRYENGEFSDPDDETVPAVPDPEPGASAERYEQGDFLSRFIALKKRKGETDEVTVIARLHEEGKKKSGAKKPKEPRKPKQPKQPSSTRGRGRGRGRGSRGGRGTGRGGTQSRNADIADDDSMISEPSNLVSTPMDTEYVRPSTRRQRALSSKNQDKPEDVDMDDAEE</sequence>
<evidence type="ECO:0000313" key="4">
    <source>
        <dbReference type="Proteomes" id="UP000030651"/>
    </source>
</evidence>
<organism evidence="3 4">
    <name type="scientific">Pestalotiopsis fici (strain W106-1 / CGMCC3.15140)</name>
    <dbReference type="NCBI Taxonomy" id="1229662"/>
    <lineage>
        <taxon>Eukaryota</taxon>
        <taxon>Fungi</taxon>
        <taxon>Dikarya</taxon>
        <taxon>Ascomycota</taxon>
        <taxon>Pezizomycotina</taxon>
        <taxon>Sordariomycetes</taxon>
        <taxon>Xylariomycetidae</taxon>
        <taxon>Amphisphaeriales</taxon>
        <taxon>Sporocadaceae</taxon>
        <taxon>Pestalotiopsis</taxon>
    </lineage>
</organism>
<dbReference type="Gene3D" id="2.60.40.4370">
    <property type="match status" value="1"/>
</dbReference>
<dbReference type="Pfam" id="PF10419">
    <property type="entry name" value="TFIIIC_sub6"/>
    <property type="match status" value="1"/>
</dbReference>
<dbReference type="RefSeq" id="XP_007839874.1">
    <property type="nucleotide sequence ID" value="XM_007841683.1"/>
</dbReference>
<dbReference type="GeneID" id="19278115"/>
<evidence type="ECO:0000256" key="1">
    <source>
        <dbReference type="SAM" id="MobiDB-lite"/>
    </source>
</evidence>
<gene>
    <name evidence="3" type="ORF">PFICI_13102</name>
</gene>
<dbReference type="HOGENOM" id="CLU_047596_0_0_1"/>
<dbReference type="KEGG" id="pfy:PFICI_13102"/>
<dbReference type="EMBL" id="KI912119">
    <property type="protein sequence ID" value="ETS74618.1"/>
    <property type="molecule type" value="Genomic_DNA"/>
</dbReference>
<name>W3WL67_PESFW</name>
<evidence type="ECO:0000313" key="3">
    <source>
        <dbReference type="EMBL" id="ETS74618.1"/>
    </source>
</evidence>
<dbReference type="InterPro" id="IPR019481">
    <property type="entry name" value="TFIIIC_triple_barrel"/>
</dbReference>
<evidence type="ECO:0000259" key="2">
    <source>
        <dbReference type="Pfam" id="PF10419"/>
    </source>
</evidence>
<feature type="region of interest" description="Disordered" evidence="1">
    <location>
        <begin position="197"/>
        <end position="239"/>
    </location>
</feature>
<proteinExistence type="predicted"/>
<feature type="compositionally biased region" description="Basic and acidic residues" evidence="1">
    <location>
        <begin position="197"/>
        <end position="212"/>
    </location>
</feature>
<dbReference type="OMA" id="FEGSWAE"/>
<feature type="compositionally biased region" description="Polar residues" evidence="1">
    <location>
        <begin position="1"/>
        <end position="11"/>
    </location>
</feature>
<keyword evidence="4" id="KW-1185">Reference proteome</keyword>
<feature type="region of interest" description="Disordered" evidence="1">
    <location>
        <begin position="1"/>
        <end position="31"/>
    </location>
</feature>
<accession>W3WL67</accession>
<dbReference type="eggNOG" id="ENOG502SV1F">
    <property type="taxonomic scope" value="Eukaryota"/>
</dbReference>